<gene>
    <name evidence="2" type="ordered locus">Meso_3995</name>
</gene>
<name>Q11B63_CHESB</name>
<dbReference type="EMBL" id="CP000390">
    <property type="protein sequence ID" value="ABG65362.1"/>
    <property type="molecule type" value="Genomic_DNA"/>
</dbReference>
<dbReference type="KEGG" id="mes:Meso_3995"/>
<dbReference type="HOGENOM" id="CLU_2583306_0_0_5"/>
<evidence type="ECO:0000256" key="1">
    <source>
        <dbReference type="SAM" id="MobiDB-lite"/>
    </source>
</evidence>
<evidence type="ECO:0008006" key="3">
    <source>
        <dbReference type="Google" id="ProtNLM"/>
    </source>
</evidence>
<feature type="compositionally biased region" description="Basic and acidic residues" evidence="1">
    <location>
        <begin position="9"/>
        <end position="20"/>
    </location>
</feature>
<proteinExistence type="predicted"/>
<evidence type="ECO:0000313" key="2">
    <source>
        <dbReference type="EMBL" id="ABG65362.1"/>
    </source>
</evidence>
<sequence>MQPGIASEVMRKNEQARDAPDVARLISRQIRNADNKRFLRRLPGLELERDLPSQVLDLLRKLQEVEGTYSTPGMRQQDSR</sequence>
<reference evidence="2" key="1">
    <citation type="submission" date="2006-06" db="EMBL/GenBank/DDBJ databases">
        <title>Complete sequence of chromosome of Chelativorans sp. BNC1.</title>
        <authorList>
            <consortium name="US DOE Joint Genome Institute"/>
            <person name="Copeland A."/>
            <person name="Lucas S."/>
            <person name="Lapidus A."/>
            <person name="Barry K."/>
            <person name="Detter J.C."/>
            <person name="Glavina del Rio T."/>
            <person name="Hammon N."/>
            <person name="Israni S."/>
            <person name="Dalin E."/>
            <person name="Tice H."/>
            <person name="Pitluck S."/>
            <person name="Chertkov O."/>
            <person name="Brettin T."/>
            <person name="Bruce D."/>
            <person name="Han C."/>
            <person name="Tapia R."/>
            <person name="Gilna P."/>
            <person name="Schmutz J."/>
            <person name="Larimer F."/>
            <person name="Land M."/>
            <person name="Hauser L."/>
            <person name="Kyrpides N."/>
            <person name="Mikhailova N."/>
            <person name="Richardson P."/>
        </authorList>
    </citation>
    <scope>NUCLEOTIDE SEQUENCE</scope>
    <source>
        <strain evidence="2">BNC1</strain>
    </source>
</reference>
<accession>Q11B63</accession>
<feature type="region of interest" description="Disordered" evidence="1">
    <location>
        <begin position="1"/>
        <end position="20"/>
    </location>
</feature>
<protein>
    <recommendedName>
        <fullName evidence="3">Anti-sigma factor NepR domain-containing protein</fullName>
    </recommendedName>
</protein>
<dbReference type="AlphaFoldDB" id="Q11B63"/>
<organism evidence="2">
    <name type="scientific">Chelativorans sp. (strain BNC1)</name>
    <dbReference type="NCBI Taxonomy" id="266779"/>
    <lineage>
        <taxon>Bacteria</taxon>
        <taxon>Pseudomonadati</taxon>
        <taxon>Pseudomonadota</taxon>
        <taxon>Alphaproteobacteria</taxon>
        <taxon>Hyphomicrobiales</taxon>
        <taxon>Phyllobacteriaceae</taxon>
        <taxon>Chelativorans</taxon>
    </lineage>
</organism>